<dbReference type="AlphaFoldDB" id="A0ABD0YG80"/>
<sequence>MSSLYNLVDAGARVVGRWPRLPARRRRPLAPHRPTTRAHWLPTARHATPTARYLKPTDNLFTLIVELNPTRGGGRPPSGTPGGAADHSVLRRTSDRRPALSTTDTGRTEKRLSGKKTRRRFETLDVSRNV</sequence>
<accession>A0ABD0YG80</accession>
<feature type="compositionally biased region" description="Basic and acidic residues" evidence="1">
    <location>
        <begin position="88"/>
        <end position="98"/>
    </location>
</feature>
<proteinExistence type="predicted"/>
<evidence type="ECO:0000313" key="2">
    <source>
        <dbReference type="EMBL" id="KAL1117373.1"/>
    </source>
</evidence>
<organism evidence="2 3">
    <name type="scientific">Ranatra chinensis</name>
    <dbReference type="NCBI Taxonomy" id="642074"/>
    <lineage>
        <taxon>Eukaryota</taxon>
        <taxon>Metazoa</taxon>
        <taxon>Ecdysozoa</taxon>
        <taxon>Arthropoda</taxon>
        <taxon>Hexapoda</taxon>
        <taxon>Insecta</taxon>
        <taxon>Pterygota</taxon>
        <taxon>Neoptera</taxon>
        <taxon>Paraneoptera</taxon>
        <taxon>Hemiptera</taxon>
        <taxon>Heteroptera</taxon>
        <taxon>Panheteroptera</taxon>
        <taxon>Nepomorpha</taxon>
        <taxon>Nepidae</taxon>
        <taxon>Ranatrinae</taxon>
        <taxon>Ranatra</taxon>
    </lineage>
</organism>
<protein>
    <submittedName>
        <fullName evidence="2">Uncharacterized protein</fullName>
    </submittedName>
</protein>
<evidence type="ECO:0000256" key="1">
    <source>
        <dbReference type="SAM" id="MobiDB-lite"/>
    </source>
</evidence>
<feature type="region of interest" description="Disordered" evidence="1">
    <location>
        <begin position="68"/>
        <end position="116"/>
    </location>
</feature>
<evidence type="ECO:0000313" key="3">
    <source>
        <dbReference type="Proteomes" id="UP001558652"/>
    </source>
</evidence>
<feature type="compositionally biased region" description="Gly residues" evidence="1">
    <location>
        <begin position="71"/>
        <end position="82"/>
    </location>
</feature>
<dbReference type="Proteomes" id="UP001558652">
    <property type="component" value="Unassembled WGS sequence"/>
</dbReference>
<name>A0ABD0YG80_9HEMI</name>
<keyword evidence="3" id="KW-1185">Reference proteome</keyword>
<comment type="caution">
    <text evidence="2">The sequence shown here is derived from an EMBL/GenBank/DDBJ whole genome shotgun (WGS) entry which is preliminary data.</text>
</comment>
<dbReference type="EMBL" id="JBFDAA010000016">
    <property type="protein sequence ID" value="KAL1117373.1"/>
    <property type="molecule type" value="Genomic_DNA"/>
</dbReference>
<gene>
    <name evidence="2" type="ORF">AAG570_004699</name>
</gene>
<reference evidence="2 3" key="1">
    <citation type="submission" date="2024-07" db="EMBL/GenBank/DDBJ databases">
        <title>Chromosome-level genome assembly of the water stick insect Ranatra chinensis (Heteroptera: Nepidae).</title>
        <authorList>
            <person name="Liu X."/>
        </authorList>
    </citation>
    <scope>NUCLEOTIDE SEQUENCE [LARGE SCALE GENOMIC DNA]</scope>
    <source>
        <strain evidence="2">Cailab_2021Rc</strain>
        <tissue evidence="2">Muscle</tissue>
    </source>
</reference>